<feature type="transmembrane region" description="Helical" evidence="1">
    <location>
        <begin position="88"/>
        <end position="105"/>
    </location>
</feature>
<evidence type="ECO:0000259" key="2">
    <source>
        <dbReference type="Pfam" id="PF07786"/>
    </source>
</evidence>
<dbReference type="Pfam" id="PF07786">
    <property type="entry name" value="HGSNAT_cat"/>
    <property type="match status" value="1"/>
</dbReference>
<dbReference type="InterPro" id="IPR012429">
    <property type="entry name" value="HGSNAT_cat"/>
</dbReference>
<reference evidence="3 4" key="1">
    <citation type="submission" date="2022-10" db="EMBL/GenBank/DDBJ databases">
        <title>paucibacter sp. hw8 Genome sequencing.</title>
        <authorList>
            <person name="Park S."/>
        </authorList>
    </citation>
    <scope>NUCLEOTIDE SEQUENCE [LARGE SCALE GENOMIC DNA]</scope>
    <source>
        <strain evidence="4">hw8</strain>
    </source>
</reference>
<feature type="transmembrane region" description="Helical" evidence="1">
    <location>
        <begin position="223"/>
        <end position="240"/>
    </location>
</feature>
<feature type="transmembrane region" description="Helical" evidence="1">
    <location>
        <begin position="283"/>
        <end position="308"/>
    </location>
</feature>
<evidence type="ECO:0000256" key="1">
    <source>
        <dbReference type="SAM" id="Phobius"/>
    </source>
</evidence>
<feature type="transmembrane region" description="Helical" evidence="1">
    <location>
        <begin position="328"/>
        <end position="346"/>
    </location>
</feature>
<keyword evidence="1" id="KW-0812">Transmembrane</keyword>
<feature type="transmembrane region" description="Helical" evidence="1">
    <location>
        <begin position="194"/>
        <end position="211"/>
    </location>
</feature>
<keyword evidence="1" id="KW-1133">Transmembrane helix</keyword>
<feature type="domain" description="Heparan-alpha-glucosaminide N-acetyltransferase catalytic" evidence="2">
    <location>
        <begin position="6"/>
        <end position="157"/>
    </location>
</feature>
<organism evidence="3 4">
    <name type="scientific">Roseateles koreensis</name>
    <dbReference type="NCBI Taxonomy" id="2987526"/>
    <lineage>
        <taxon>Bacteria</taxon>
        <taxon>Pseudomonadati</taxon>
        <taxon>Pseudomonadota</taxon>
        <taxon>Betaproteobacteria</taxon>
        <taxon>Burkholderiales</taxon>
        <taxon>Sphaerotilaceae</taxon>
        <taxon>Roseateles</taxon>
    </lineage>
</organism>
<feature type="transmembrane region" description="Helical" evidence="1">
    <location>
        <begin position="252"/>
        <end position="271"/>
    </location>
</feature>
<feature type="transmembrane region" description="Helical" evidence="1">
    <location>
        <begin position="12"/>
        <end position="30"/>
    </location>
</feature>
<protein>
    <submittedName>
        <fullName evidence="3">Heparan-alpha-glucosaminide N-acetyltransferase domain-containing protein</fullName>
    </submittedName>
</protein>
<dbReference type="PANTHER" id="PTHR31061:SF24">
    <property type="entry name" value="LD22376P"/>
    <property type="match status" value="1"/>
</dbReference>
<evidence type="ECO:0000313" key="4">
    <source>
        <dbReference type="Proteomes" id="UP001219862"/>
    </source>
</evidence>
<name>A0ABT5KTF7_9BURK</name>
<dbReference type="RefSeq" id="WP_273596176.1">
    <property type="nucleotide sequence ID" value="NZ_JAQQXS010000005.1"/>
</dbReference>
<gene>
    <name evidence="3" type="ORF">PRZ01_07640</name>
</gene>
<comment type="caution">
    <text evidence="3">The sequence shown here is derived from an EMBL/GenBank/DDBJ whole genome shotgun (WGS) entry which is preliminary data.</text>
</comment>
<feature type="transmembrane region" description="Helical" evidence="1">
    <location>
        <begin position="117"/>
        <end position="134"/>
    </location>
</feature>
<keyword evidence="1" id="KW-0472">Membrane</keyword>
<dbReference type="EMBL" id="JAQQXS010000005">
    <property type="protein sequence ID" value="MDC8785062.1"/>
    <property type="molecule type" value="Genomic_DNA"/>
</dbReference>
<dbReference type="PANTHER" id="PTHR31061">
    <property type="entry name" value="LD22376P"/>
    <property type="match status" value="1"/>
</dbReference>
<accession>A0ABT5KTF7</accession>
<sequence length="355" mass="37776">MSSAKRYASVDALRGLSVAAMLLVNNPGDWGHVYAPLEHAAWNGCTPTDLIFPFFLFIVGVSISLALGGRIESGASKAPMAKMVGQRALRIMVLGLVLHLLAWWLMHKPEFRIPGVLQRIGICFALVGWAVIYLRKRSQWLLLAALLTAYAALLLGGGSLDKVGNVASRFDAAVLGRFAYEWVASTGLGHDPEGIVSTLGALATCLLGARAGDLLRRGAVRSLLLQGLAAAALGWLGSAVLPFNKQLWTPSFVLWTGGLGALALAGAHALIDRAGWPALGRSFGVNAIAAYAGAWMCTVLLEGFGWMAPLYASGFGWLQPYIGPWGQSLAFAIAFVAVWAAIVMALDRRGIYFKV</sequence>
<feature type="transmembrane region" description="Helical" evidence="1">
    <location>
        <begin position="50"/>
        <end position="67"/>
    </location>
</feature>
<feature type="transmembrane region" description="Helical" evidence="1">
    <location>
        <begin position="141"/>
        <end position="160"/>
    </location>
</feature>
<dbReference type="Proteomes" id="UP001219862">
    <property type="component" value="Unassembled WGS sequence"/>
</dbReference>
<keyword evidence="4" id="KW-1185">Reference proteome</keyword>
<evidence type="ECO:0000313" key="3">
    <source>
        <dbReference type="EMBL" id="MDC8785062.1"/>
    </source>
</evidence>
<proteinExistence type="predicted"/>